<gene>
    <name evidence="3" type="ORF">EYC80_005879</name>
</gene>
<dbReference type="AlphaFoldDB" id="A0A5N6KFD9"/>
<feature type="transmembrane region" description="Helical" evidence="2">
    <location>
        <begin position="56"/>
        <end position="79"/>
    </location>
</feature>
<feature type="compositionally biased region" description="Basic residues" evidence="1">
    <location>
        <begin position="32"/>
        <end position="44"/>
    </location>
</feature>
<evidence type="ECO:0000313" key="3">
    <source>
        <dbReference type="EMBL" id="KAB8302474.1"/>
    </source>
</evidence>
<feature type="compositionally biased region" description="Basic residues" evidence="1">
    <location>
        <begin position="14"/>
        <end position="23"/>
    </location>
</feature>
<proteinExistence type="predicted"/>
<keyword evidence="2" id="KW-0812">Transmembrane</keyword>
<organism evidence="3 4">
    <name type="scientific">Monilinia laxa</name>
    <name type="common">Brown rot fungus</name>
    <name type="synonym">Sclerotinia laxa</name>
    <dbReference type="NCBI Taxonomy" id="61186"/>
    <lineage>
        <taxon>Eukaryota</taxon>
        <taxon>Fungi</taxon>
        <taxon>Dikarya</taxon>
        <taxon>Ascomycota</taxon>
        <taxon>Pezizomycotina</taxon>
        <taxon>Leotiomycetes</taxon>
        <taxon>Helotiales</taxon>
        <taxon>Sclerotiniaceae</taxon>
        <taxon>Monilinia</taxon>
    </lineage>
</organism>
<sequence>MWDSGEERGERRRGEKKRKKKDNKRQSDSRERKRKGRKKNQAKKIRSIEAQSTFSFIFYSELTLLPILVSFVHLIHFVALCAGKLAAPSDPQYIFAINQVSYLITSLSFEPWIITSLEFVCTVFDITYIQYIPESQVLKPYDQVEVPASHQFTIQQ</sequence>
<reference evidence="3 4" key="1">
    <citation type="submission" date="2019-06" db="EMBL/GenBank/DDBJ databases">
        <title>Genome Sequence of the Brown Rot Fungal Pathogen Monilinia laxa.</title>
        <authorList>
            <person name="De Miccolis Angelini R.M."/>
            <person name="Landi L."/>
            <person name="Abate D."/>
            <person name="Pollastro S."/>
            <person name="Romanazzi G."/>
            <person name="Faretra F."/>
        </authorList>
    </citation>
    <scope>NUCLEOTIDE SEQUENCE [LARGE SCALE GENOMIC DNA]</scope>
    <source>
        <strain evidence="3 4">Mlax316</strain>
    </source>
</reference>
<keyword evidence="2" id="KW-1133">Transmembrane helix</keyword>
<keyword evidence="2" id="KW-0472">Membrane</keyword>
<protein>
    <submittedName>
        <fullName evidence="3">Uncharacterized protein</fullName>
    </submittedName>
</protein>
<evidence type="ECO:0000256" key="2">
    <source>
        <dbReference type="SAM" id="Phobius"/>
    </source>
</evidence>
<name>A0A5N6KFD9_MONLA</name>
<evidence type="ECO:0000313" key="4">
    <source>
        <dbReference type="Proteomes" id="UP000326757"/>
    </source>
</evidence>
<feature type="compositionally biased region" description="Basic and acidic residues" evidence="1">
    <location>
        <begin position="1"/>
        <end position="13"/>
    </location>
</feature>
<comment type="caution">
    <text evidence="3">The sequence shown here is derived from an EMBL/GenBank/DDBJ whole genome shotgun (WGS) entry which is preliminary data.</text>
</comment>
<evidence type="ECO:0000256" key="1">
    <source>
        <dbReference type="SAM" id="MobiDB-lite"/>
    </source>
</evidence>
<accession>A0A5N6KFD9</accession>
<feature type="region of interest" description="Disordered" evidence="1">
    <location>
        <begin position="1"/>
        <end position="44"/>
    </location>
</feature>
<dbReference type="EMBL" id="VIGI01000003">
    <property type="protein sequence ID" value="KAB8302474.1"/>
    <property type="molecule type" value="Genomic_DNA"/>
</dbReference>
<dbReference type="Proteomes" id="UP000326757">
    <property type="component" value="Unassembled WGS sequence"/>
</dbReference>
<keyword evidence="4" id="KW-1185">Reference proteome</keyword>